<feature type="transmembrane region" description="Helical" evidence="8">
    <location>
        <begin position="109"/>
        <end position="127"/>
    </location>
</feature>
<dbReference type="Proteomes" id="UP000325415">
    <property type="component" value="Unassembled WGS sequence"/>
</dbReference>
<evidence type="ECO:0000256" key="1">
    <source>
        <dbReference type="ARBA" id="ARBA00022448"/>
    </source>
</evidence>
<keyword evidence="7 8" id="KW-0464">Manganese</keyword>
<gene>
    <name evidence="8" type="primary">mntP</name>
    <name evidence="9" type="ORF">DDE84_03675</name>
</gene>
<dbReference type="GeneID" id="78126792"/>
<keyword evidence="10" id="KW-1185">Reference proteome</keyword>
<evidence type="ECO:0000256" key="8">
    <source>
        <dbReference type="HAMAP-Rule" id="MF_01521"/>
    </source>
</evidence>
<evidence type="ECO:0000313" key="10">
    <source>
        <dbReference type="Proteomes" id="UP000325415"/>
    </source>
</evidence>
<evidence type="ECO:0000256" key="6">
    <source>
        <dbReference type="ARBA" id="ARBA00023136"/>
    </source>
</evidence>
<name>A0A5N6S8C8_9BIFI</name>
<keyword evidence="4 8" id="KW-1133">Transmembrane helix</keyword>
<feature type="transmembrane region" description="Helical" evidence="8">
    <location>
        <begin position="38"/>
        <end position="57"/>
    </location>
</feature>
<keyword evidence="1 8" id="KW-0813">Transport</keyword>
<dbReference type="InterPro" id="IPR003810">
    <property type="entry name" value="Mntp/YtaF"/>
</dbReference>
<dbReference type="EMBL" id="QDAG01000003">
    <property type="protein sequence ID" value="KAE8129186.1"/>
    <property type="molecule type" value="Genomic_DNA"/>
</dbReference>
<feature type="transmembrane region" description="Helical" evidence="8">
    <location>
        <begin position="133"/>
        <end position="152"/>
    </location>
</feature>
<feature type="transmembrane region" description="Helical" evidence="8">
    <location>
        <begin position="164"/>
        <end position="181"/>
    </location>
</feature>
<comment type="similarity">
    <text evidence="8">Belongs to the MntP (TC 9.B.29) family.</text>
</comment>
<dbReference type="PANTHER" id="PTHR35529:SF1">
    <property type="entry name" value="MANGANESE EFFLUX PUMP MNTP-RELATED"/>
    <property type="match status" value="1"/>
</dbReference>
<evidence type="ECO:0000256" key="7">
    <source>
        <dbReference type="ARBA" id="ARBA00023211"/>
    </source>
</evidence>
<comment type="subcellular location">
    <subcellularLocation>
        <location evidence="8">Cell membrane</location>
        <topology evidence="8">Multi-pass membrane protein</topology>
    </subcellularLocation>
</comment>
<comment type="function">
    <text evidence="8">Probably functions as a manganese efflux pump.</text>
</comment>
<dbReference type="RefSeq" id="WP_152580391.1">
    <property type="nucleotide sequence ID" value="NZ_JAKVIV010000007.1"/>
</dbReference>
<comment type="caution">
    <text evidence="9">The sequence shown here is derived from an EMBL/GenBank/DDBJ whole genome shotgun (WGS) entry which is preliminary data.</text>
</comment>
<keyword evidence="5 8" id="KW-0406">Ion transport</keyword>
<keyword evidence="6 8" id="KW-0472">Membrane</keyword>
<dbReference type="GO" id="GO:0005886">
    <property type="term" value="C:plasma membrane"/>
    <property type="evidence" value="ECO:0007669"/>
    <property type="project" value="UniProtKB-SubCell"/>
</dbReference>
<feature type="transmembrane region" description="Helical" evidence="8">
    <location>
        <begin position="6"/>
        <end position="26"/>
    </location>
</feature>
<dbReference type="Pfam" id="PF02659">
    <property type="entry name" value="Mntp"/>
    <property type="match status" value="1"/>
</dbReference>
<dbReference type="GO" id="GO:0005384">
    <property type="term" value="F:manganese ion transmembrane transporter activity"/>
    <property type="evidence" value="ECO:0007669"/>
    <property type="project" value="UniProtKB-UniRule"/>
</dbReference>
<evidence type="ECO:0000256" key="2">
    <source>
        <dbReference type="ARBA" id="ARBA00022475"/>
    </source>
</evidence>
<evidence type="ECO:0000256" key="4">
    <source>
        <dbReference type="ARBA" id="ARBA00022989"/>
    </source>
</evidence>
<keyword evidence="2 8" id="KW-1003">Cell membrane</keyword>
<feature type="transmembrane region" description="Helical" evidence="8">
    <location>
        <begin position="69"/>
        <end position="88"/>
    </location>
</feature>
<protein>
    <recommendedName>
        <fullName evidence="8">Putative manganese efflux pump MntP</fullName>
    </recommendedName>
</protein>
<sequence>MIIQPLLIAISVSMDAFAVAVGKGLAATRIRPLDALKTALWFGGFQALFPLLGYIGASALNDYVASFDHWIIFSLLALIGGNMIYEALHEDEANAHETPQFGWRHMMPLAIACSIDAFAVGVSFAFMQFSVPFAIGVIGIVTAAFTAAGLYLGRVVGLRWQKPAQIAGGIVLILIGTNILLEHLGIIG</sequence>
<dbReference type="InterPro" id="IPR022929">
    <property type="entry name" value="Put_MntP"/>
</dbReference>
<keyword evidence="3 8" id="KW-0812">Transmembrane</keyword>
<accession>A0A5N6S8C8</accession>
<dbReference type="AlphaFoldDB" id="A0A5N6S8C8"/>
<evidence type="ECO:0000256" key="5">
    <source>
        <dbReference type="ARBA" id="ARBA00023065"/>
    </source>
</evidence>
<dbReference type="OrthoDB" id="9811590at2"/>
<reference evidence="9 10" key="1">
    <citation type="submission" date="2018-04" db="EMBL/GenBank/DDBJ databases">
        <authorList>
            <person name="Eckel V.P."/>
            <person name="Vogel R.F."/>
        </authorList>
    </citation>
    <scope>NUCLEOTIDE SEQUENCE [LARGE SCALE GENOMIC DNA]</scope>
    <source>
        <strain evidence="10">TMW 2.1764</strain>
    </source>
</reference>
<dbReference type="HAMAP" id="MF_01521">
    <property type="entry name" value="MntP_pump"/>
    <property type="match status" value="1"/>
</dbReference>
<dbReference type="PANTHER" id="PTHR35529">
    <property type="entry name" value="MANGANESE EFFLUX PUMP MNTP-RELATED"/>
    <property type="match status" value="1"/>
</dbReference>
<organism evidence="9 10">
    <name type="scientific">Bifidobacterium tibiigranuli</name>
    <dbReference type="NCBI Taxonomy" id="2172043"/>
    <lineage>
        <taxon>Bacteria</taxon>
        <taxon>Bacillati</taxon>
        <taxon>Actinomycetota</taxon>
        <taxon>Actinomycetes</taxon>
        <taxon>Bifidobacteriales</taxon>
        <taxon>Bifidobacteriaceae</taxon>
        <taxon>Bifidobacterium</taxon>
    </lineage>
</organism>
<proteinExistence type="inferred from homology"/>
<evidence type="ECO:0000313" key="9">
    <source>
        <dbReference type="EMBL" id="KAE8129186.1"/>
    </source>
</evidence>
<evidence type="ECO:0000256" key="3">
    <source>
        <dbReference type="ARBA" id="ARBA00022692"/>
    </source>
</evidence>